<sequence>MPVFMKSLKKFADDNNFEIHDVMADGNCLFRAIADQLVINGIFGNTSVSLRENTINDEDINAIYIQVEALRLFPHQVMVHVAEMNGFRYAANLTTSILQDCKRFNYMHAIEELCKDLPYLSDIVSEMYAFLRIPNKQREYAELYEMFIGTATLNSMLGRSFFADMDNDPFFEGHREHMRNMDRMFQDPFGMFGGHPMLQGPGRSDPQRGTRAVTQWNPAEMSPFGFGNMFGSMFMNMNGMMSNMERSFETARNDPNAQMFSQSSVYSYTNTGGEGSRPRVYQATSSVRQGPGGVKETRKSERDSERGTEKMAIGHHIRDRAHVVERTRRRGGDIEENQELINLDEGEKESFDREFQEKSKESMRGLEYRRRGERSDRRALPEPTQRRGYRDREGREKN</sequence>
<dbReference type="HOGENOM" id="CLU_693089_0_0_1"/>
<evidence type="ECO:0000256" key="4">
    <source>
        <dbReference type="ARBA" id="ARBA00022553"/>
    </source>
</evidence>
<evidence type="ECO:0000256" key="1">
    <source>
        <dbReference type="ARBA" id="ARBA00004496"/>
    </source>
</evidence>
<evidence type="ECO:0000256" key="2">
    <source>
        <dbReference type="ARBA" id="ARBA00008332"/>
    </source>
</evidence>
<evidence type="ECO:0000313" key="6">
    <source>
        <dbReference type="EMBL" id="EKC19146.1"/>
    </source>
</evidence>
<feature type="compositionally biased region" description="Basic and acidic residues" evidence="5">
    <location>
        <begin position="320"/>
        <end position="333"/>
    </location>
</feature>
<dbReference type="EMBL" id="JH816300">
    <property type="protein sequence ID" value="EKC19146.1"/>
    <property type="molecule type" value="Genomic_DNA"/>
</dbReference>
<dbReference type="InParanoid" id="K1QCD4"/>
<name>K1QCD4_MAGGI</name>
<keyword evidence="4" id="KW-0597">Phosphoprotein</keyword>
<dbReference type="GO" id="GO:0005737">
    <property type="term" value="C:cytoplasm"/>
    <property type="evidence" value="ECO:0007669"/>
    <property type="project" value="UniProtKB-SubCell"/>
</dbReference>
<dbReference type="InterPro" id="IPR019376">
    <property type="entry name" value="Myeloid_leukemia_factor"/>
</dbReference>
<dbReference type="AlphaFoldDB" id="K1QCD4"/>
<feature type="compositionally biased region" description="Basic and acidic residues" evidence="5">
    <location>
        <begin position="348"/>
        <end position="398"/>
    </location>
</feature>
<dbReference type="Pfam" id="PF10248">
    <property type="entry name" value="Mlf1IP"/>
    <property type="match status" value="1"/>
</dbReference>
<feature type="region of interest" description="Disordered" evidence="5">
    <location>
        <begin position="269"/>
        <end position="398"/>
    </location>
</feature>
<evidence type="ECO:0000256" key="5">
    <source>
        <dbReference type="SAM" id="MobiDB-lite"/>
    </source>
</evidence>
<organism evidence="6">
    <name type="scientific">Magallana gigas</name>
    <name type="common">Pacific oyster</name>
    <name type="synonym">Crassostrea gigas</name>
    <dbReference type="NCBI Taxonomy" id="29159"/>
    <lineage>
        <taxon>Eukaryota</taxon>
        <taxon>Metazoa</taxon>
        <taxon>Spiralia</taxon>
        <taxon>Lophotrochozoa</taxon>
        <taxon>Mollusca</taxon>
        <taxon>Bivalvia</taxon>
        <taxon>Autobranchia</taxon>
        <taxon>Pteriomorphia</taxon>
        <taxon>Ostreida</taxon>
        <taxon>Ostreoidea</taxon>
        <taxon>Ostreidae</taxon>
        <taxon>Magallana</taxon>
    </lineage>
</organism>
<protein>
    <submittedName>
        <fullName evidence="6">Myeloid leukemia factor 1</fullName>
    </submittedName>
</protein>
<feature type="compositionally biased region" description="Acidic residues" evidence="5">
    <location>
        <begin position="334"/>
        <end position="347"/>
    </location>
</feature>
<dbReference type="PANTHER" id="PTHR13105">
    <property type="entry name" value="MYELOID LEUKEMIA FACTOR"/>
    <property type="match status" value="1"/>
</dbReference>
<gene>
    <name evidence="6" type="ORF">CGI_10009617</name>
</gene>
<proteinExistence type="inferred from homology"/>
<reference evidence="6" key="1">
    <citation type="journal article" date="2012" name="Nature">
        <title>The oyster genome reveals stress adaptation and complexity of shell formation.</title>
        <authorList>
            <person name="Zhang G."/>
            <person name="Fang X."/>
            <person name="Guo X."/>
            <person name="Li L."/>
            <person name="Luo R."/>
            <person name="Xu F."/>
            <person name="Yang P."/>
            <person name="Zhang L."/>
            <person name="Wang X."/>
            <person name="Qi H."/>
            <person name="Xiong Z."/>
            <person name="Que H."/>
            <person name="Xie Y."/>
            <person name="Holland P.W."/>
            <person name="Paps J."/>
            <person name="Zhu Y."/>
            <person name="Wu F."/>
            <person name="Chen Y."/>
            <person name="Wang J."/>
            <person name="Peng C."/>
            <person name="Meng J."/>
            <person name="Yang L."/>
            <person name="Liu J."/>
            <person name="Wen B."/>
            <person name="Zhang N."/>
            <person name="Huang Z."/>
            <person name="Zhu Q."/>
            <person name="Feng Y."/>
            <person name="Mount A."/>
            <person name="Hedgecock D."/>
            <person name="Xu Z."/>
            <person name="Liu Y."/>
            <person name="Domazet-Loso T."/>
            <person name="Du Y."/>
            <person name="Sun X."/>
            <person name="Zhang S."/>
            <person name="Liu B."/>
            <person name="Cheng P."/>
            <person name="Jiang X."/>
            <person name="Li J."/>
            <person name="Fan D."/>
            <person name="Wang W."/>
            <person name="Fu W."/>
            <person name="Wang T."/>
            <person name="Wang B."/>
            <person name="Zhang J."/>
            <person name="Peng Z."/>
            <person name="Li Y."/>
            <person name="Li N."/>
            <person name="Wang J."/>
            <person name="Chen M."/>
            <person name="He Y."/>
            <person name="Tan F."/>
            <person name="Song X."/>
            <person name="Zheng Q."/>
            <person name="Huang R."/>
            <person name="Yang H."/>
            <person name="Du X."/>
            <person name="Chen L."/>
            <person name="Yang M."/>
            <person name="Gaffney P.M."/>
            <person name="Wang S."/>
            <person name="Luo L."/>
            <person name="She Z."/>
            <person name="Ming Y."/>
            <person name="Huang W."/>
            <person name="Zhang S."/>
            <person name="Huang B."/>
            <person name="Zhang Y."/>
            <person name="Qu T."/>
            <person name="Ni P."/>
            <person name="Miao G."/>
            <person name="Wang J."/>
            <person name="Wang Q."/>
            <person name="Steinberg C.E."/>
            <person name="Wang H."/>
            <person name="Li N."/>
            <person name="Qian L."/>
            <person name="Zhang G."/>
            <person name="Li Y."/>
            <person name="Yang H."/>
            <person name="Liu X."/>
            <person name="Wang J."/>
            <person name="Yin Y."/>
            <person name="Wang J."/>
        </authorList>
    </citation>
    <scope>NUCLEOTIDE SEQUENCE [LARGE SCALE GENOMIC DNA]</scope>
    <source>
        <strain evidence="6">05x7-T-G4-1.051#20</strain>
    </source>
</reference>
<dbReference type="Gene3D" id="3.90.70.80">
    <property type="match status" value="1"/>
</dbReference>
<comment type="similarity">
    <text evidence="2">Belongs to the MLF family.</text>
</comment>
<feature type="compositionally biased region" description="Basic and acidic residues" evidence="5">
    <location>
        <begin position="295"/>
        <end position="309"/>
    </location>
</feature>
<evidence type="ECO:0000256" key="3">
    <source>
        <dbReference type="ARBA" id="ARBA00022490"/>
    </source>
</evidence>
<accession>K1QCD4</accession>
<comment type="subcellular location">
    <subcellularLocation>
        <location evidence="1">Cytoplasm</location>
    </subcellularLocation>
</comment>
<keyword evidence="3" id="KW-0963">Cytoplasm</keyword>